<sequence length="60" mass="6422">MAPAMTCPDCGAQIEDADDLGAGRRVHRLTLDDTGSVTVVNDETVTLWHCENCDLVVGFS</sequence>
<reference evidence="1 2" key="1">
    <citation type="submission" date="2021-06" db="EMBL/GenBank/DDBJ databases">
        <title>Halomicroarcula sp. a new haloarchaeum isolated from saline soil.</title>
        <authorList>
            <person name="Duran-Viseras A."/>
            <person name="Sanchez-Porro C."/>
            <person name="Ventosa A."/>
        </authorList>
    </citation>
    <scope>NUCLEOTIDE SEQUENCE [LARGE SCALE GENOMIC DNA]</scope>
    <source>
        <strain evidence="1 2">F13</strain>
    </source>
</reference>
<name>A0AAW4PMJ6_9EURY</name>
<evidence type="ECO:0008006" key="3">
    <source>
        <dbReference type="Google" id="ProtNLM"/>
    </source>
</evidence>
<comment type="caution">
    <text evidence="1">The sequence shown here is derived from an EMBL/GenBank/DDBJ whole genome shotgun (WGS) entry which is preliminary data.</text>
</comment>
<dbReference type="Proteomes" id="UP001430377">
    <property type="component" value="Unassembled WGS sequence"/>
</dbReference>
<organism evidence="1 2">
    <name type="scientific">Haloarcula rubra</name>
    <dbReference type="NCBI Taxonomy" id="2487747"/>
    <lineage>
        <taxon>Archaea</taxon>
        <taxon>Methanobacteriati</taxon>
        <taxon>Methanobacteriota</taxon>
        <taxon>Stenosarchaea group</taxon>
        <taxon>Halobacteria</taxon>
        <taxon>Halobacteriales</taxon>
        <taxon>Haloarculaceae</taxon>
        <taxon>Haloarcula</taxon>
    </lineage>
</organism>
<gene>
    <name evidence="1" type="ORF">EGH21_01945</name>
</gene>
<dbReference type="EMBL" id="RKLR01000001">
    <property type="protein sequence ID" value="MBX0321785.1"/>
    <property type="molecule type" value="Genomic_DNA"/>
</dbReference>
<proteinExistence type="predicted"/>
<dbReference type="AlphaFoldDB" id="A0AAW4PMJ6"/>
<protein>
    <recommendedName>
        <fullName evidence="3">Small CPxCG-related zinc finger protein</fullName>
    </recommendedName>
</protein>
<evidence type="ECO:0000313" key="2">
    <source>
        <dbReference type="Proteomes" id="UP001430377"/>
    </source>
</evidence>
<evidence type="ECO:0000313" key="1">
    <source>
        <dbReference type="EMBL" id="MBX0321785.1"/>
    </source>
</evidence>
<accession>A0AAW4PMJ6</accession>
<keyword evidence="2" id="KW-1185">Reference proteome</keyword>
<dbReference type="RefSeq" id="WP_220616787.1">
    <property type="nucleotide sequence ID" value="NZ_RKLR01000001.1"/>
</dbReference>